<keyword evidence="1" id="KW-0472">Membrane</keyword>
<dbReference type="RefSeq" id="WP_381084682.1">
    <property type="nucleotide sequence ID" value="NZ_JBHUDX010000053.1"/>
</dbReference>
<accession>A0ABW4IT00</accession>
<evidence type="ECO:0000256" key="1">
    <source>
        <dbReference type="SAM" id="Phobius"/>
    </source>
</evidence>
<evidence type="ECO:0000313" key="2">
    <source>
        <dbReference type="EMBL" id="MFD1660510.1"/>
    </source>
</evidence>
<keyword evidence="1" id="KW-1133">Transmembrane helix</keyword>
<protein>
    <submittedName>
        <fullName evidence="2">Uncharacterized protein</fullName>
    </submittedName>
</protein>
<comment type="caution">
    <text evidence="2">The sequence shown here is derived from an EMBL/GenBank/DDBJ whole genome shotgun (WGS) entry which is preliminary data.</text>
</comment>
<evidence type="ECO:0000313" key="3">
    <source>
        <dbReference type="Proteomes" id="UP001597261"/>
    </source>
</evidence>
<feature type="transmembrane region" description="Helical" evidence="1">
    <location>
        <begin position="63"/>
        <end position="82"/>
    </location>
</feature>
<sequence length="203" mass="22177">MSAHEDARDRRDACAGKADEKPSWLFGSGATTAEKVLVYTASVVGCTAFAVANRSRDWGWGQWLFGLLLVWDVVGGVVANGLDPVKRFYHSPLTFSVGWVRRFLHHPVGFAAGHIHPIVVALVFTGSPWWWGPLWYLWCLGGVACVEYLSPRIQLPVALTVVACGVMIAPMTHSPQGMSWFPAIMLLKLVLAHGVPDRALISA</sequence>
<dbReference type="Proteomes" id="UP001597261">
    <property type="component" value="Unassembled WGS sequence"/>
</dbReference>
<feature type="transmembrane region" description="Helical" evidence="1">
    <location>
        <begin position="156"/>
        <end position="173"/>
    </location>
</feature>
<keyword evidence="3" id="KW-1185">Reference proteome</keyword>
<reference evidence="3" key="1">
    <citation type="journal article" date="2019" name="Int. J. Syst. Evol. Microbiol.">
        <title>The Global Catalogue of Microorganisms (GCM) 10K type strain sequencing project: providing services to taxonomists for standard genome sequencing and annotation.</title>
        <authorList>
            <consortium name="The Broad Institute Genomics Platform"/>
            <consortium name="The Broad Institute Genome Sequencing Center for Infectious Disease"/>
            <person name="Wu L."/>
            <person name="Ma J."/>
        </authorList>
    </citation>
    <scope>NUCLEOTIDE SEQUENCE [LARGE SCALE GENOMIC DNA]</scope>
    <source>
        <strain evidence="3">CGMCC 1.12470</strain>
    </source>
</reference>
<proteinExistence type="predicted"/>
<keyword evidence="1" id="KW-0812">Transmembrane</keyword>
<feature type="transmembrane region" description="Helical" evidence="1">
    <location>
        <begin position="130"/>
        <end position="149"/>
    </location>
</feature>
<feature type="transmembrane region" description="Helical" evidence="1">
    <location>
        <begin position="103"/>
        <end position="124"/>
    </location>
</feature>
<dbReference type="EMBL" id="JBHUDX010000053">
    <property type="protein sequence ID" value="MFD1660510.1"/>
    <property type="molecule type" value="Genomic_DNA"/>
</dbReference>
<name>A0ABW4IT00_9ACTN</name>
<gene>
    <name evidence="2" type="ORF">ACFSL4_20435</name>
</gene>
<organism evidence="2 3">
    <name type="scientific">Streptomyces caeni</name>
    <dbReference type="NCBI Taxonomy" id="2307231"/>
    <lineage>
        <taxon>Bacteria</taxon>
        <taxon>Bacillati</taxon>
        <taxon>Actinomycetota</taxon>
        <taxon>Actinomycetes</taxon>
        <taxon>Kitasatosporales</taxon>
        <taxon>Streptomycetaceae</taxon>
        <taxon>Streptomyces</taxon>
    </lineage>
</organism>